<evidence type="ECO:0000313" key="4">
    <source>
        <dbReference type="Proteomes" id="UP000030693"/>
    </source>
</evidence>
<dbReference type="GeneID" id="20525812"/>
<keyword evidence="2" id="KW-0472">Membrane</keyword>
<keyword evidence="4" id="KW-1185">Reference proteome</keyword>
<feature type="region of interest" description="Disordered" evidence="1">
    <location>
        <begin position="1"/>
        <end position="40"/>
    </location>
</feature>
<proteinExistence type="predicted"/>
<feature type="transmembrane region" description="Helical" evidence="2">
    <location>
        <begin position="97"/>
        <end position="119"/>
    </location>
</feature>
<organism evidence="3">
    <name type="scientific">Fonticula alba</name>
    <name type="common">Slime mold</name>
    <dbReference type="NCBI Taxonomy" id="691883"/>
    <lineage>
        <taxon>Eukaryota</taxon>
        <taxon>Rotosphaerida</taxon>
        <taxon>Fonticulaceae</taxon>
        <taxon>Fonticula</taxon>
    </lineage>
</organism>
<evidence type="ECO:0000313" key="3">
    <source>
        <dbReference type="EMBL" id="KCV71671.1"/>
    </source>
</evidence>
<reference evidence="3" key="1">
    <citation type="submission" date="2013-04" db="EMBL/GenBank/DDBJ databases">
        <title>The Genome Sequence of Fonticula alba ATCC 38817.</title>
        <authorList>
            <consortium name="The Broad Institute Genomics Platform"/>
            <person name="Russ C."/>
            <person name="Cuomo C."/>
            <person name="Burger G."/>
            <person name="Gray M.W."/>
            <person name="Holland P.W.H."/>
            <person name="King N."/>
            <person name="Lang F.B.F."/>
            <person name="Roger A.J."/>
            <person name="Ruiz-Trillo I."/>
            <person name="Brown M."/>
            <person name="Walker B."/>
            <person name="Young S."/>
            <person name="Zeng Q."/>
            <person name="Gargeya S."/>
            <person name="Fitzgerald M."/>
            <person name="Haas B."/>
            <person name="Abouelleil A."/>
            <person name="Allen A.W."/>
            <person name="Alvarado L."/>
            <person name="Arachchi H.M."/>
            <person name="Berlin A.M."/>
            <person name="Chapman S.B."/>
            <person name="Gainer-Dewar J."/>
            <person name="Goldberg J."/>
            <person name="Griggs A."/>
            <person name="Gujja S."/>
            <person name="Hansen M."/>
            <person name="Howarth C."/>
            <person name="Imamovic A."/>
            <person name="Ireland A."/>
            <person name="Larimer J."/>
            <person name="McCowan C."/>
            <person name="Murphy C."/>
            <person name="Pearson M."/>
            <person name="Poon T.W."/>
            <person name="Priest M."/>
            <person name="Roberts A."/>
            <person name="Saif S."/>
            <person name="Shea T."/>
            <person name="Sisk P."/>
            <person name="Sykes S."/>
            <person name="Wortman J."/>
            <person name="Nusbaum C."/>
            <person name="Birren B."/>
        </authorList>
    </citation>
    <scope>NUCLEOTIDE SEQUENCE [LARGE SCALE GENOMIC DNA]</scope>
    <source>
        <strain evidence="3">ATCC 38817</strain>
    </source>
</reference>
<evidence type="ECO:0000256" key="1">
    <source>
        <dbReference type="SAM" id="MobiDB-lite"/>
    </source>
</evidence>
<feature type="compositionally biased region" description="Low complexity" evidence="1">
    <location>
        <begin position="1"/>
        <end position="10"/>
    </location>
</feature>
<dbReference type="RefSeq" id="XP_009493249.1">
    <property type="nucleotide sequence ID" value="XM_009494974.1"/>
</dbReference>
<sequence>MHTVVSSAPQSQPPPAAQPPPSGPSGAATPGSPHPAPEGGWQARLHEAINMTRTFIRGFGLFSRQMMDASRIGMLTKQEDRTREQNLTVNKAKRNGIAFIPFLLVSALPGSFAILPIYIARLPHLLPPMFIQKDTLVQSSQRTLTSQIYSRKVLLETFSQMLADSDEGCQRAAAALERLRANVAWSPNERRYALHRWARASVAIEKAGQVLDASPLALNNLHILARVLDCR</sequence>
<dbReference type="AlphaFoldDB" id="A0A058ZCK3"/>
<dbReference type="EMBL" id="KB932202">
    <property type="protein sequence ID" value="KCV71671.1"/>
    <property type="molecule type" value="Genomic_DNA"/>
</dbReference>
<dbReference type="Proteomes" id="UP000030693">
    <property type="component" value="Unassembled WGS sequence"/>
</dbReference>
<protein>
    <submittedName>
        <fullName evidence="3">Uncharacterized protein</fullName>
    </submittedName>
</protein>
<keyword evidence="2" id="KW-1133">Transmembrane helix</keyword>
<keyword evidence="2" id="KW-0812">Transmembrane</keyword>
<accession>A0A058ZCK3</accession>
<feature type="compositionally biased region" description="Pro residues" evidence="1">
    <location>
        <begin position="11"/>
        <end position="23"/>
    </location>
</feature>
<name>A0A058ZCK3_FONAL</name>
<evidence type="ECO:0000256" key="2">
    <source>
        <dbReference type="SAM" id="Phobius"/>
    </source>
</evidence>
<gene>
    <name evidence="3" type="ORF">H696_01087</name>
</gene>